<organism evidence="3 4">
    <name type="scientific">Thermincola potens (strain JR)</name>
    <dbReference type="NCBI Taxonomy" id="635013"/>
    <lineage>
        <taxon>Bacteria</taxon>
        <taxon>Bacillati</taxon>
        <taxon>Bacillota</taxon>
        <taxon>Clostridia</taxon>
        <taxon>Eubacteriales</taxon>
        <taxon>Thermincolaceae</taxon>
        <taxon>Thermincola</taxon>
    </lineage>
</organism>
<proteinExistence type="predicted"/>
<feature type="domain" description="Glycosyltransferase subfamily 4-like N-terminal" evidence="2">
    <location>
        <begin position="14"/>
        <end position="182"/>
    </location>
</feature>
<keyword evidence="4" id="KW-1185">Reference proteome</keyword>
<dbReference type="KEGG" id="tjr:TherJR_2676"/>
<dbReference type="eggNOG" id="COG0438">
    <property type="taxonomic scope" value="Bacteria"/>
</dbReference>
<reference evidence="3 4" key="1">
    <citation type="submission" date="2010-05" db="EMBL/GenBank/DDBJ databases">
        <title>Complete sequence of Thermincola sp. JR.</title>
        <authorList>
            <consortium name="US DOE Joint Genome Institute"/>
            <person name="Lucas S."/>
            <person name="Copeland A."/>
            <person name="Lapidus A."/>
            <person name="Cheng J.-F."/>
            <person name="Bruce D."/>
            <person name="Goodwin L."/>
            <person name="Pitluck S."/>
            <person name="Chertkov O."/>
            <person name="Detter J.C."/>
            <person name="Han C."/>
            <person name="Tapia R."/>
            <person name="Land M."/>
            <person name="Hauser L."/>
            <person name="Kyrpides N."/>
            <person name="Mikhailova N."/>
            <person name="Hazen T.C."/>
            <person name="Woyke T."/>
        </authorList>
    </citation>
    <scope>NUCLEOTIDE SEQUENCE [LARGE SCALE GENOMIC DNA]</scope>
    <source>
        <strain evidence="3 4">JR</strain>
    </source>
</reference>
<dbReference type="Proteomes" id="UP000002377">
    <property type="component" value="Chromosome"/>
</dbReference>
<evidence type="ECO:0000313" key="4">
    <source>
        <dbReference type="Proteomes" id="UP000002377"/>
    </source>
</evidence>
<gene>
    <name evidence="3" type="ordered locus">TherJR_2676</name>
</gene>
<evidence type="ECO:0000259" key="1">
    <source>
        <dbReference type="Pfam" id="PF00534"/>
    </source>
</evidence>
<sequence length="406" mass="46567">MRIAQLHWAFPPIIGGVESHLAMLGPALINSSCQVCLLTGSVPGGKDEEWYEGMYIKRTPLMDLNSLSPEKISRQRHEIRQEIEGFIDRVQPDIIHAHNMHYFSPEHADILYEIKQERGIPLVLTAHNVWADEDKTWQEMNKRAHYWDAVIAVSDYIKRELTRVGYDSSKITTVHHGIDLARFKPVTEEDLEKIKEIYPEFEGRRVIFHPARMSLDKGCHISVEALNIIRKEFPNVLLVLAGTGKTVDWGAHQQRHVQKIMNQVEELGLGNNVFIRFFAWDDMPLVYKAAEFCVYPSCFEEPFGLVMLESMASEKPIVVSRAGGMPEVIQSRVNGFVVEMANAKELADRCCELLRNPGLCRQMGKQGRRMVEERWTKEIMTRATLEIYKKAVRTYTGESVKNTRTA</sequence>
<evidence type="ECO:0000259" key="2">
    <source>
        <dbReference type="Pfam" id="PF13439"/>
    </source>
</evidence>
<dbReference type="EMBL" id="CP002028">
    <property type="protein sequence ID" value="ADG83511.1"/>
    <property type="molecule type" value="Genomic_DNA"/>
</dbReference>
<dbReference type="InterPro" id="IPR050194">
    <property type="entry name" value="Glycosyltransferase_grp1"/>
</dbReference>
<name>D5XC59_THEPJ</name>
<accession>D5XC59</accession>
<dbReference type="InterPro" id="IPR001296">
    <property type="entry name" value="Glyco_trans_1"/>
</dbReference>
<dbReference type="PANTHER" id="PTHR45947:SF3">
    <property type="entry name" value="SULFOQUINOVOSYL TRANSFERASE SQD2"/>
    <property type="match status" value="1"/>
</dbReference>
<protein>
    <submittedName>
        <fullName evidence="3">Glycosyl transferase group 1</fullName>
    </submittedName>
</protein>
<dbReference type="CAZy" id="GT4">
    <property type="family name" value="Glycosyltransferase Family 4"/>
</dbReference>
<dbReference type="Pfam" id="PF00534">
    <property type="entry name" value="Glycos_transf_1"/>
    <property type="match status" value="1"/>
</dbReference>
<dbReference type="PANTHER" id="PTHR45947">
    <property type="entry name" value="SULFOQUINOVOSYL TRANSFERASE SQD2"/>
    <property type="match status" value="1"/>
</dbReference>
<dbReference type="HOGENOM" id="CLU_009583_2_3_9"/>
<dbReference type="SUPFAM" id="SSF53756">
    <property type="entry name" value="UDP-Glycosyltransferase/glycogen phosphorylase"/>
    <property type="match status" value="1"/>
</dbReference>
<dbReference type="CDD" id="cd03801">
    <property type="entry name" value="GT4_PimA-like"/>
    <property type="match status" value="1"/>
</dbReference>
<dbReference type="Gene3D" id="3.40.50.2000">
    <property type="entry name" value="Glycogen Phosphorylase B"/>
    <property type="match status" value="2"/>
</dbReference>
<dbReference type="InterPro" id="IPR028098">
    <property type="entry name" value="Glyco_trans_4-like_N"/>
</dbReference>
<dbReference type="GO" id="GO:0016758">
    <property type="term" value="F:hexosyltransferase activity"/>
    <property type="evidence" value="ECO:0007669"/>
    <property type="project" value="TreeGrafter"/>
</dbReference>
<feature type="domain" description="Glycosyl transferase family 1" evidence="1">
    <location>
        <begin position="192"/>
        <end position="369"/>
    </location>
</feature>
<dbReference type="STRING" id="635013.TherJR_2676"/>
<dbReference type="AlphaFoldDB" id="D5XC59"/>
<evidence type="ECO:0000313" key="3">
    <source>
        <dbReference type="EMBL" id="ADG83511.1"/>
    </source>
</evidence>
<keyword evidence="3" id="KW-0808">Transferase</keyword>
<dbReference type="OrthoDB" id="9810929at2"/>
<dbReference type="RefSeq" id="WP_013121502.1">
    <property type="nucleotide sequence ID" value="NC_014152.1"/>
</dbReference>
<dbReference type="Pfam" id="PF13439">
    <property type="entry name" value="Glyco_transf_4"/>
    <property type="match status" value="1"/>
</dbReference>